<reference evidence="3" key="1">
    <citation type="journal article" date="2019" name="Int. J. Syst. Evol. Microbiol.">
        <title>The Global Catalogue of Microorganisms (GCM) 10K type strain sequencing project: providing services to taxonomists for standard genome sequencing and annotation.</title>
        <authorList>
            <consortium name="The Broad Institute Genomics Platform"/>
            <consortium name="The Broad Institute Genome Sequencing Center for Infectious Disease"/>
            <person name="Wu L."/>
            <person name="Ma J."/>
        </authorList>
    </citation>
    <scope>NUCLEOTIDE SEQUENCE [LARGE SCALE GENOMIC DNA]</scope>
    <source>
        <strain evidence="3">KACC 12634</strain>
    </source>
</reference>
<keyword evidence="1" id="KW-1133">Transmembrane helix</keyword>
<evidence type="ECO:0000256" key="1">
    <source>
        <dbReference type="SAM" id="Phobius"/>
    </source>
</evidence>
<keyword evidence="1" id="KW-0472">Membrane</keyword>
<feature type="transmembrane region" description="Helical" evidence="1">
    <location>
        <begin position="434"/>
        <end position="463"/>
    </location>
</feature>
<keyword evidence="1" id="KW-0812">Transmembrane</keyword>
<sequence length="525" mass="56592">MSALDDIARNRWVWTEEGRDRRQEHAIGELARRQRRQALESEERQREAQLRLEGRIDAASTRLSERIETLFAWTDLRFRLLEFEEYEARKHIRNAFRALAEGRPARLPDLHDLPGYWLLPAASATLPLVLRGRPAGGTVPPADLTTGLAAARARDAVRAELFNLAVGRCFGQAVLVDAAFLRLIADAPDLGAAEPGQVADGWRGLWEQAALGEFGPAAAVQLTGRLRELFAPGADGSAPGLDETDVKEWDRAIEAFGSVGGAEPPLAEALVSLRLHLTAETAGELPDLDGRWRRCLQDLIEEPSPAELPLVRRLEDLAVGEAPLRSRPAWAESAGTAAELIRRDVFDPETPIALRRMALDLAAPLLRARLDRLLEAMEAPAPAVVAVKRRGGSVDVTAAGHDADEAAALEDRIGRGFDTDGPSKPRFTAAGAGLLALAAAVAAIGLWGLAVPVALGALIPLLMYRGDAKKARREAEKRDAQIADLRAALFAARADASAADQKRAAAHLADRTALERLITALPGSD</sequence>
<accession>A0ABW2D2E8</accession>
<protein>
    <submittedName>
        <fullName evidence="2">Uncharacterized protein</fullName>
    </submittedName>
</protein>
<dbReference type="RefSeq" id="WP_382354546.1">
    <property type="nucleotide sequence ID" value="NZ_JBHMBP010000004.1"/>
</dbReference>
<organism evidence="2 3">
    <name type="scientific">Glycomyces mayteni</name>
    <dbReference type="NCBI Taxonomy" id="543887"/>
    <lineage>
        <taxon>Bacteria</taxon>
        <taxon>Bacillati</taxon>
        <taxon>Actinomycetota</taxon>
        <taxon>Actinomycetes</taxon>
        <taxon>Glycomycetales</taxon>
        <taxon>Glycomycetaceae</taxon>
        <taxon>Glycomyces</taxon>
    </lineage>
</organism>
<dbReference type="Proteomes" id="UP001596470">
    <property type="component" value="Unassembled WGS sequence"/>
</dbReference>
<proteinExistence type="predicted"/>
<gene>
    <name evidence="2" type="ORF">ACFQS3_04665</name>
</gene>
<comment type="caution">
    <text evidence="2">The sequence shown here is derived from an EMBL/GenBank/DDBJ whole genome shotgun (WGS) entry which is preliminary data.</text>
</comment>
<evidence type="ECO:0000313" key="3">
    <source>
        <dbReference type="Proteomes" id="UP001596470"/>
    </source>
</evidence>
<name>A0ABW2D2E8_9ACTN</name>
<keyword evidence="3" id="KW-1185">Reference proteome</keyword>
<evidence type="ECO:0000313" key="2">
    <source>
        <dbReference type="EMBL" id="MFC6956485.1"/>
    </source>
</evidence>
<dbReference type="EMBL" id="JBHSYS010000001">
    <property type="protein sequence ID" value="MFC6956485.1"/>
    <property type="molecule type" value="Genomic_DNA"/>
</dbReference>